<dbReference type="PANTHER" id="PTHR11845">
    <property type="entry name" value="5'-DEOXYNUCLEOTIDASE HDDC2"/>
    <property type="match status" value="1"/>
</dbReference>
<evidence type="ECO:0000313" key="15">
    <source>
        <dbReference type="Proteomes" id="UP000189911"/>
    </source>
</evidence>
<keyword evidence="9" id="KW-0479">Metal-binding</keyword>
<comment type="cofactor">
    <cofactor evidence="2">
        <name>Mn(2+)</name>
        <dbReference type="ChEBI" id="CHEBI:29035"/>
    </cofactor>
</comment>
<dbReference type="InterPro" id="IPR003607">
    <property type="entry name" value="HD/PDEase_dom"/>
</dbReference>
<dbReference type="PANTHER" id="PTHR11845:SF13">
    <property type="entry name" value="5'-DEOXYNUCLEOTIDASE HDDC2"/>
    <property type="match status" value="1"/>
</dbReference>
<name>A0A1G4K6E0_9SACH</name>
<protein>
    <recommendedName>
        <fullName evidence="8">5'-deoxynucleotidase</fullName>
        <ecNumber evidence="8">3.1.3.89</ecNumber>
    </recommendedName>
</protein>
<dbReference type="Pfam" id="PF13023">
    <property type="entry name" value="HD_3"/>
    <property type="match status" value="1"/>
</dbReference>
<evidence type="ECO:0000256" key="12">
    <source>
        <dbReference type="ARBA" id="ARBA00023285"/>
    </source>
</evidence>
<proteinExistence type="inferred from homology"/>
<comment type="similarity">
    <text evidence="6">Belongs to the HDDC2 family.</text>
</comment>
<dbReference type="InterPro" id="IPR006674">
    <property type="entry name" value="HD_domain"/>
</dbReference>
<sequence length="239" mass="27924">MFIKLTKSPFSLTKLPFRLIKSFHFARTMAISVWRPEDHVPQEVKDLLSSPGQNHVLAFLHIVQLLKTQRRTGWLDHNISPCESIADHMYRMGITSMLIKDPKVNRDKCVRIAMVHDIAEALVGDITPFDPVGKEEKHHRELATIQYLCEELIKPYNAQAAQEIMEDWLAYENITSLEARYVKDIDKFEMLVQCFEYEKKAGGKRDLDGFWNAINSIKTEEVQSWAQDLLQKREQFYKQ</sequence>
<evidence type="ECO:0000256" key="1">
    <source>
        <dbReference type="ARBA" id="ARBA00001638"/>
    </source>
</evidence>
<evidence type="ECO:0000256" key="7">
    <source>
        <dbReference type="ARBA" id="ARBA00011738"/>
    </source>
</evidence>
<evidence type="ECO:0000256" key="2">
    <source>
        <dbReference type="ARBA" id="ARBA00001936"/>
    </source>
</evidence>
<evidence type="ECO:0000256" key="3">
    <source>
        <dbReference type="ARBA" id="ARBA00001941"/>
    </source>
</evidence>
<reference evidence="15" key="1">
    <citation type="submission" date="2016-03" db="EMBL/GenBank/DDBJ databases">
        <authorList>
            <person name="Devillers Hugo."/>
        </authorList>
    </citation>
    <scope>NUCLEOTIDE SEQUENCE [LARGE SCALE GENOMIC DNA]</scope>
</reference>
<dbReference type="SUPFAM" id="SSF109604">
    <property type="entry name" value="HD-domain/PDEase-like"/>
    <property type="match status" value="1"/>
</dbReference>
<dbReference type="GO" id="GO:0009159">
    <property type="term" value="P:deoxyribonucleoside monophosphate catabolic process"/>
    <property type="evidence" value="ECO:0007669"/>
    <property type="project" value="UniProtKB-ARBA"/>
</dbReference>
<dbReference type="SMART" id="SM00471">
    <property type="entry name" value="HDc"/>
    <property type="match status" value="1"/>
</dbReference>
<evidence type="ECO:0000256" key="6">
    <source>
        <dbReference type="ARBA" id="ARBA00009999"/>
    </source>
</evidence>
<evidence type="ECO:0000256" key="4">
    <source>
        <dbReference type="ARBA" id="ARBA00001946"/>
    </source>
</evidence>
<dbReference type="AlphaFoldDB" id="A0A1G4K6E0"/>
<evidence type="ECO:0000256" key="11">
    <source>
        <dbReference type="ARBA" id="ARBA00022842"/>
    </source>
</evidence>
<comment type="function">
    <text evidence="5">Catalyzes the dephosphorylation of the nucleoside 5'-monophosphates deoxyadenosine monophosphate (dAMP), deoxycytidine monophosphate (dCMP), deoxyguanosine monophosphate (dGMP) and deoxythymidine monophosphate (dTMP).</text>
</comment>
<comment type="cofactor">
    <cofactor evidence="3">
        <name>Co(2+)</name>
        <dbReference type="ChEBI" id="CHEBI:48828"/>
    </cofactor>
</comment>
<accession>A0A1G4K6E0</accession>
<keyword evidence="12" id="KW-0170">Cobalt</keyword>
<feature type="domain" description="HD" evidence="13">
    <location>
        <begin position="85"/>
        <end position="191"/>
    </location>
</feature>
<dbReference type="Gene3D" id="1.10.3210.10">
    <property type="entry name" value="Hypothetical protein af1432"/>
    <property type="match status" value="1"/>
</dbReference>
<organism evidence="14 15">
    <name type="scientific">Lachancea nothofagi CBS 11611</name>
    <dbReference type="NCBI Taxonomy" id="1266666"/>
    <lineage>
        <taxon>Eukaryota</taxon>
        <taxon>Fungi</taxon>
        <taxon>Dikarya</taxon>
        <taxon>Ascomycota</taxon>
        <taxon>Saccharomycotina</taxon>
        <taxon>Saccharomycetes</taxon>
        <taxon>Saccharomycetales</taxon>
        <taxon>Saccharomycetaceae</taxon>
        <taxon>Lachancea</taxon>
    </lineage>
</organism>
<keyword evidence="10" id="KW-0378">Hydrolase</keyword>
<evidence type="ECO:0000256" key="5">
    <source>
        <dbReference type="ARBA" id="ARBA00004074"/>
    </source>
</evidence>
<evidence type="ECO:0000256" key="9">
    <source>
        <dbReference type="ARBA" id="ARBA00022723"/>
    </source>
</evidence>
<dbReference type="GO" id="GO:0002953">
    <property type="term" value="F:5'-deoxynucleotidase activity"/>
    <property type="evidence" value="ECO:0007669"/>
    <property type="project" value="UniProtKB-EC"/>
</dbReference>
<evidence type="ECO:0000256" key="8">
    <source>
        <dbReference type="ARBA" id="ARBA00012964"/>
    </source>
</evidence>
<dbReference type="EMBL" id="LT598452">
    <property type="protein sequence ID" value="SCU99389.1"/>
    <property type="molecule type" value="Genomic_DNA"/>
</dbReference>
<dbReference type="Proteomes" id="UP000189911">
    <property type="component" value="Chromosome F"/>
</dbReference>
<dbReference type="OrthoDB" id="10254258at2759"/>
<evidence type="ECO:0000256" key="10">
    <source>
        <dbReference type="ARBA" id="ARBA00022801"/>
    </source>
</evidence>
<keyword evidence="15" id="KW-1185">Reference proteome</keyword>
<dbReference type="EC" id="3.1.3.89" evidence="8"/>
<evidence type="ECO:0000259" key="13">
    <source>
        <dbReference type="PROSITE" id="PS51831"/>
    </source>
</evidence>
<comment type="cofactor">
    <cofactor evidence="4">
        <name>Mg(2+)</name>
        <dbReference type="ChEBI" id="CHEBI:18420"/>
    </cofactor>
</comment>
<evidence type="ECO:0000313" key="14">
    <source>
        <dbReference type="EMBL" id="SCU99389.1"/>
    </source>
</evidence>
<gene>
    <name evidence="14" type="ORF">LANO_0F01684G</name>
</gene>
<dbReference type="PROSITE" id="PS51831">
    <property type="entry name" value="HD"/>
    <property type="match status" value="1"/>
</dbReference>
<dbReference type="InterPro" id="IPR039356">
    <property type="entry name" value="YfbR/HDDC2"/>
</dbReference>
<dbReference type="FunFam" id="1.10.3210.10:FF:000011">
    <property type="entry name" value="HD domain-containing protein 2"/>
    <property type="match status" value="1"/>
</dbReference>
<comment type="subunit">
    <text evidence="7">Homodimer.</text>
</comment>
<dbReference type="GO" id="GO:0005737">
    <property type="term" value="C:cytoplasm"/>
    <property type="evidence" value="ECO:0007669"/>
    <property type="project" value="TreeGrafter"/>
</dbReference>
<keyword evidence="11" id="KW-0460">Magnesium</keyword>
<dbReference type="GO" id="GO:0046872">
    <property type="term" value="F:metal ion binding"/>
    <property type="evidence" value="ECO:0007669"/>
    <property type="project" value="UniProtKB-KW"/>
</dbReference>
<comment type="catalytic activity">
    <reaction evidence="1">
        <text>a 2'-deoxyribonucleoside 5'-phosphate + H2O = a 2'-deoxyribonucleoside + phosphate</text>
        <dbReference type="Rhea" id="RHEA:36167"/>
        <dbReference type="ChEBI" id="CHEBI:15377"/>
        <dbReference type="ChEBI" id="CHEBI:18274"/>
        <dbReference type="ChEBI" id="CHEBI:43474"/>
        <dbReference type="ChEBI" id="CHEBI:65317"/>
        <dbReference type="EC" id="3.1.3.89"/>
    </reaction>
</comment>